<name>A0A8E2DH57_9APHY</name>
<feature type="compositionally biased region" description="Low complexity" evidence="1">
    <location>
        <begin position="212"/>
        <end position="223"/>
    </location>
</feature>
<evidence type="ECO:0000313" key="3">
    <source>
        <dbReference type="Proteomes" id="UP000250043"/>
    </source>
</evidence>
<evidence type="ECO:0000256" key="1">
    <source>
        <dbReference type="SAM" id="MobiDB-lite"/>
    </source>
</evidence>
<evidence type="ECO:0000313" key="2">
    <source>
        <dbReference type="EMBL" id="OCH87805.1"/>
    </source>
</evidence>
<dbReference type="AlphaFoldDB" id="A0A8E2DH57"/>
<sequence length="401" mass="44077">MEQSTSALNPNGEGDTLADCRDEIEEILTTTIEEHMKELGLTSDMPQQLRELQSERDKLVEANRHLVGFVEMQGHELHKNARMIGKLHQENLALRQDRDIWAQRAHHTSNEYAAFRQGVMHLLPLPSPPANPQPPIYRVPQHMVPSVPMSYPMQNYAPPGVGAPVAPAYRRRTHTMPAIMAPTTYVQQSVPPEGAPLTASAIVHGAQPVATSSSVSSTGSPISRPGSSRHSISYHSPVHGHRTSIDLTDEVQGQSVDSGSRKRRRTSESQASPLPNGVPPHGHTPDSLAAVQMSAGELVEAPPAPYEAAELAPAEEPEQDTSDADEIQSFIDMIFEADENDEDKIWCKMCRKRYSTGNVKEPPTPFTDADVEELMKHCELEHPMGYARLKATLAAKKNETA</sequence>
<keyword evidence="3" id="KW-1185">Reference proteome</keyword>
<proteinExistence type="predicted"/>
<feature type="compositionally biased region" description="Polar residues" evidence="1">
    <location>
        <begin position="225"/>
        <end position="234"/>
    </location>
</feature>
<reference evidence="2 3" key="1">
    <citation type="submission" date="2016-07" db="EMBL/GenBank/DDBJ databases">
        <title>Draft genome of the white-rot fungus Obba rivulosa 3A-2.</title>
        <authorList>
            <consortium name="DOE Joint Genome Institute"/>
            <person name="Miettinen O."/>
            <person name="Riley R."/>
            <person name="Acob R."/>
            <person name="Barry K."/>
            <person name="Cullen D."/>
            <person name="De Vries R."/>
            <person name="Hainaut M."/>
            <person name="Hatakka A."/>
            <person name="Henrissat B."/>
            <person name="Hilden K."/>
            <person name="Kuo R."/>
            <person name="Labutti K."/>
            <person name="Lipzen A."/>
            <person name="Makela M.R."/>
            <person name="Sandor L."/>
            <person name="Spatafora J.W."/>
            <person name="Grigoriev I.V."/>
            <person name="Hibbett D.S."/>
        </authorList>
    </citation>
    <scope>NUCLEOTIDE SEQUENCE [LARGE SCALE GENOMIC DNA]</scope>
    <source>
        <strain evidence="2 3">3A-2</strain>
    </source>
</reference>
<protein>
    <submittedName>
        <fullName evidence="2">Uncharacterized protein</fullName>
    </submittedName>
</protein>
<dbReference type="EMBL" id="KV722472">
    <property type="protein sequence ID" value="OCH87805.1"/>
    <property type="molecule type" value="Genomic_DNA"/>
</dbReference>
<feature type="region of interest" description="Disordered" evidence="1">
    <location>
        <begin position="210"/>
        <end position="287"/>
    </location>
</feature>
<dbReference type="Proteomes" id="UP000250043">
    <property type="component" value="Unassembled WGS sequence"/>
</dbReference>
<accession>A0A8E2DH57</accession>
<gene>
    <name evidence="2" type="ORF">OBBRIDRAFT_131559</name>
</gene>
<organism evidence="2 3">
    <name type="scientific">Obba rivulosa</name>
    <dbReference type="NCBI Taxonomy" id="1052685"/>
    <lineage>
        <taxon>Eukaryota</taxon>
        <taxon>Fungi</taxon>
        <taxon>Dikarya</taxon>
        <taxon>Basidiomycota</taxon>
        <taxon>Agaricomycotina</taxon>
        <taxon>Agaricomycetes</taxon>
        <taxon>Polyporales</taxon>
        <taxon>Gelatoporiaceae</taxon>
        <taxon>Obba</taxon>
    </lineage>
</organism>
<dbReference type="OrthoDB" id="2804722at2759"/>